<dbReference type="GO" id="GO:0005886">
    <property type="term" value="C:plasma membrane"/>
    <property type="evidence" value="ECO:0007669"/>
    <property type="project" value="TreeGrafter"/>
</dbReference>
<accession>A0A1H7B4F4</accession>
<dbReference type="SUPFAM" id="SSF47203">
    <property type="entry name" value="Acyl-CoA dehydrogenase C-terminal domain-like"/>
    <property type="match status" value="1"/>
</dbReference>
<dbReference type="InterPro" id="IPR006091">
    <property type="entry name" value="Acyl-CoA_Oxase/DH_mid-dom"/>
</dbReference>
<dbReference type="STRING" id="1144548.SAMN05443287_106344"/>
<evidence type="ECO:0000313" key="9">
    <source>
        <dbReference type="EMBL" id="SEJ69140.1"/>
    </source>
</evidence>
<feature type="domain" description="Acyl-CoA dehydrogenase/oxidase C-terminal" evidence="6">
    <location>
        <begin position="229"/>
        <end position="376"/>
    </location>
</feature>
<dbReference type="InterPro" id="IPR013786">
    <property type="entry name" value="AcylCoA_DH/ox_N"/>
</dbReference>
<dbReference type="SUPFAM" id="SSF56645">
    <property type="entry name" value="Acyl-CoA dehydrogenase NM domain-like"/>
    <property type="match status" value="1"/>
</dbReference>
<organism evidence="9 10">
    <name type="scientific">Micromonospora phaseoli</name>
    <dbReference type="NCBI Taxonomy" id="1144548"/>
    <lineage>
        <taxon>Bacteria</taxon>
        <taxon>Bacillati</taxon>
        <taxon>Actinomycetota</taxon>
        <taxon>Actinomycetes</taxon>
        <taxon>Micromonosporales</taxon>
        <taxon>Micromonosporaceae</taxon>
        <taxon>Micromonospora</taxon>
    </lineage>
</organism>
<evidence type="ECO:0000259" key="8">
    <source>
        <dbReference type="Pfam" id="PF02771"/>
    </source>
</evidence>
<dbReference type="InterPro" id="IPR036250">
    <property type="entry name" value="AcylCo_DH-like_C"/>
</dbReference>
<keyword evidence="5" id="KW-0560">Oxidoreductase</keyword>
<evidence type="ECO:0000256" key="4">
    <source>
        <dbReference type="ARBA" id="ARBA00022827"/>
    </source>
</evidence>
<dbReference type="AlphaFoldDB" id="A0A1H7B4F4"/>
<dbReference type="PANTHER" id="PTHR43884">
    <property type="entry name" value="ACYL-COA DEHYDROGENASE"/>
    <property type="match status" value="1"/>
</dbReference>
<protein>
    <submittedName>
        <fullName evidence="9">Acyl-CoA dehydrogenase</fullName>
    </submittedName>
</protein>
<reference evidence="10" key="1">
    <citation type="submission" date="2016-10" db="EMBL/GenBank/DDBJ databases">
        <authorList>
            <person name="Varghese N."/>
            <person name="Submissions S."/>
        </authorList>
    </citation>
    <scope>NUCLEOTIDE SEQUENCE [LARGE SCALE GENOMIC DNA]</scope>
    <source>
        <strain evidence="10">CGMCC 4.7038</strain>
    </source>
</reference>
<dbReference type="OrthoDB" id="3666321at2"/>
<evidence type="ECO:0000256" key="3">
    <source>
        <dbReference type="ARBA" id="ARBA00022630"/>
    </source>
</evidence>
<keyword evidence="3 5" id="KW-0285">Flavoprotein</keyword>
<dbReference type="InterPro" id="IPR009100">
    <property type="entry name" value="AcylCoA_DH/oxidase_NM_dom_sf"/>
</dbReference>
<comment type="similarity">
    <text evidence="2 5">Belongs to the acyl-CoA dehydrogenase family.</text>
</comment>
<name>A0A1H7B4F4_9ACTN</name>
<dbReference type="InterPro" id="IPR037069">
    <property type="entry name" value="AcylCoA_DH/ox_N_sf"/>
</dbReference>
<dbReference type="EMBL" id="FNYV01000006">
    <property type="protein sequence ID" value="SEJ69140.1"/>
    <property type="molecule type" value="Genomic_DNA"/>
</dbReference>
<evidence type="ECO:0000256" key="1">
    <source>
        <dbReference type="ARBA" id="ARBA00001974"/>
    </source>
</evidence>
<dbReference type="InterPro" id="IPR046373">
    <property type="entry name" value="Acyl-CoA_Oxase/DH_mid-dom_sf"/>
</dbReference>
<dbReference type="Gene3D" id="2.40.110.10">
    <property type="entry name" value="Butyryl-CoA Dehydrogenase, subunit A, domain 2"/>
    <property type="match status" value="1"/>
</dbReference>
<proteinExistence type="inferred from homology"/>
<dbReference type="Pfam" id="PF02771">
    <property type="entry name" value="Acyl-CoA_dh_N"/>
    <property type="match status" value="1"/>
</dbReference>
<dbReference type="Pfam" id="PF02770">
    <property type="entry name" value="Acyl-CoA_dh_M"/>
    <property type="match status" value="1"/>
</dbReference>
<keyword evidence="10" id="KW-1185">Reference proteome</keyword>
<dbReference type="Gene3D" id="1.10.540.10">
    <property type="entry name" value="Acyl-CoA dehydrogenase/oxidase, N-terminal domain"/>
    <property type="match status" value="1"/>
</dbReference>
<keyword evidence="4 5" id="KW-0274">FAD</keyword>
<dbReference type="Gene3D" id="1.20.140.10">
    <property type="entry name" value="Butyryl-CoA Dehydrogenase, subunit A, domain 3"/>
    <property type="match status" value="1"/>
</dbReference>
<evidence type="ECO:0000259" key="6">
    <source>
        <dbReference type="Pfam" id="PF00441"/>
    </source>
</evidence>
<dbReference type="GO" id="GO:0003995">
    <property type="term" value="F:acyl-CoA dehydrogenase activity"/>
    <property type="evidence" value="ECO:0007669"/>
    <property type="project" value="TreeGrafter"/>
</dbReference>
<dbReference type="GO" id="GO:0050660">
    <property type="term" value="F:flavin adenine dinucleotide binding"/>
    <property type="evidence" value="ECO:0007669"/>
    <property type="project" value="InterPro"/>
</dbReference>
<dbReference type="Pfam" id="PF00441">
    <property type="entry name" value="Acyl-CoA_dh_1"/>
    <property type="match status" value="1"/>
</dbReference>
<evidence type="ECO:0000256" key="5">
    <source>
        <dbReference type="RuleBase" id="RU362125"/>
    </source>
</evidence>
<evidence type="ECO:0000256" key="2">
    <source>
        <dbReference type="ARBA" id="ARBA00009347"/>
    </source>
</evidence>
<dbReference type="Proteomes" id="UP000198707">
    <property type="component" value="Unassembled WGS sequence"/>
</dbReference>
<feature type="domain" description="Acyl-CoA oxidase/dehydrogenase middle" evidence="7">
    <location>
        <begin position="120"/>
        <end position="215"/>
    </location>
</feature>
<sequence length="537" mass="57623">MTAVTASSADLLDAALAAAEPLRADRVAELDRTETFPAEACRILDELGVPDWYVPARFGGVLKDHSQLVEVVRTIARHDLTVAIAHAKTYLGAVCVWVAGDPERAELLGARIRAGAVVSWALTERGHGSDLLAGELTATPCAGGYRLDGAKWPINNATRAESVCVLARTSADAGARGYSLFLVDKDQLAAGSYQPLPKVRTHGIRGADISGIAFDGAVAPAEALIGRPGEGLEIVLKALQLTRVMAAGLSLGAADHALRLTVRYVRERELYGRRLIELPHVRRSLGEIVTAVLVAESVVMFAGRASGTLTGEMSVYSAVAKALAPTLIDEAIARCGELLGARAFLSTVYEHGAFQKLERDHRIVGIFDGSTFVNRHSLINQFPRLVAGWRERTRDDAGLRAATDPYGEPAEPGRLELFSRTGCSLVQSLPSLVDRVRADAPESVVRLAEHLLARCERLHDEMADLPPQGVAATAAAFDLAHRYELCVAAAAVLSRWSTEPTRPELAAALTLLADRLGDHRPDLAVFDRLTDDLKELS</sequence>
<dbReference type="PANTHER" id="PTHR43884:SF19">
    <property type="entry name" value="ACYL-COA DEHYDROGENASE FADE4-RELATED"/>
    <property type="match status" value="1"/>
</dbReference>
<evidence type="ECO:0000313" key="10">
    <source>
        <dbReference type="Proteomes" id="UP000198707"/>
    </source>
</evidence>
<gene>
    <name evidence="9" type="ORF">SAMN05443287_106344</name>
</gene>
<comment type="cofactor">
    <cofactor evidence="1 5">
        <name>FAD</name>
        <dbReference type="ChEBI" id="CHEBI:57692"/>
    </cofactor>
</comment>
<dbReference type="InterPro" id="IPR009075">
    <property type="entry name" value="AcylCo_DH/oxidase_C"/>
</dbReference>
<dbReference type="CDD" id="cd00567">
    <property type="entry name" value="ACAD"/>
    <property type="match status" value="1"/>
</dbReference>
<evidence type="ECO:0000259" key="7">
    <source>
        <dbReference type="Pfam" id="PF02770"/>
    </source>
</evidence>
<dbReference type="RefSeq" id="WP_092381143.1">
    <property type="nucleotide sequence ID" value="NZ_BOPI01000025.1"/>
</dbReference>
<feature type="domain" description="Acyl-CoA dehydrogenase/oxidase N-terminal" evidence="8">
    <location>
        <begin position="14"/>
        <end position="104"/>
    </location>
</feature>